<dbReference type="InterPro" id="IPR044429">
    <property type="entry name" value="SETD4_SET"/>
</dbReference>
<keyword evidence="4" id="KW-0732">Signal</keyword>
<dbReference type="STRING" id="230819.A0A5C3LBW0"/>
<dbReference type="InterPro" id="IPR001214">
    <property type="entry name" value="SET_dom"/>
</dbReference>
<reference evidence="6 7" key="1">
    <citation type="journal article" date="2019" name="Nat. Ecol. Evol.">
        <title>Megaphylogeny resolves global patterns of mushroom evolution.</title>
        <authorList>
            <person name="Varga T."/>
            <person name="Krizsan K."/>
            <person name="Foldi C."/>
            <person name="Dima B."/>
            <person name="Sanchez-Garcia M."/>
            <person name="Sanchez-Ramirez S."/>
            <person name="Szollosi G.J."/>
            <person name="Szarkandi J.G."/>
            <person name="Papp V."/>
            <person name="Albert L."/>
            <person name="Andreopoulos W."/>
            <person name="Angelini C."/>
            <person name="Antonin V."/>
            <person name="Barry K.W."/>
            <person name="Bougher N.L."/>
            <person name="Buchanan P."/>
            <person name="Buyck B."/>
            <person name="Bense V."/>
            <person name="Catcheside P."/>
            <person name="Chovatia M."/>
            <person name="Cooper J."/>
            <person name="Damon W."/>
            <person name="Desjardin D."/>
            <person name="Finy P."/>
            <person name="Geml J."/>
            <person name="Haridas S."/>
            <person name="Hughes K."/>
            <person name="Justo A."/>
            <person name="Karasinski D."/>
            <person name="Kautmanova I."/>
            <person name="Kiss B."/>
            <person name="Kocsube S."/>
            <person name="Kotiranta H."/>
            <person name="LaButti K.M."/>
            <person name="Lechner B.E."/>
            <person name="Liimatainen K."/>
            <person name="Lipzen A."/>
            <person name="Lukacs Z."/>
            <person name="Mihaltcheva S."/>
            <person name="Morgado L.N."/>
            <person name="Niskanen T."/>
            <person name="Noordeloos M.E."/>
            <person name="Ohm R.A."/>
            <person name="Ortiz-Santana B."/>
            <person name="Ovrebo C."/>
            <person name="Racz N."/>
            <person name="Riley R."/>
            <person name="Savchenko A."/>
            <person name="Shiryaev A."/>
            <person name="Soop K."/>
            <person name="Spirin V."/>
            <person name="Szebenyi C."/>
            <person name="Tomsovsky M."/>
            <person name="Tulloss R.E."/>
            <person name="Uehling J."/>
            <person name="Grigoriev I.V."/>
            <person name="Vagvolgyi C."/>
            <person name="Papp T."/>
            <person name="Martin F.M."/>
            <person name="Miettinen O."/>
            <person name="Hibbett D.S."/>
            <person name="Nagy L.G."/>
        </authorList>
    </citation>
    <scope>NUCLEOTIDE SEQUENCE [LARGE SCALE GENOMIC DNA]</scope>
    <source>
        <strain evidence="6 7">CBS 121175</strain>
    </source>
</reference>
<keyword evidence="2" id="KW-0808">Transferase</keyword>
<dbReference type="Proteomes" id="UP000307440">
    <property type="component" value="Unassembled WGS sequence"/>
</dbReference>
<dbReference type="EMBL" id="ML210147">
    <property type="protein sequence ID" value="TFK29923.1"/>
    <property type="molecule type" value="Genomic_DNA"/>
</dbReference>
<sequence>MHPGWLPLLAWLEAHGANISETRVQPRKSQDESGYGMYALQDIPPSTPLFTVPGIALLNSITLRKHYPKTKPGLTNTQIIALHLFLHRPSSGTSKCDPLFGPYIAILPEDFDAHPLTWHVKQAFSSEGEINGGAEATFLSLLTPSVSQDLERASKAFHADWKRVHDYLTENLGVCASATNPRVSDGTGPIKSIWDFLWAWLNVNTRCIYYRVKQNRSDPNNLTLCPILDFANHSAVHPTTWPKSTRSEVWNVAPPRGKDHGDDFTLLSPPDSAVKEGDELFLRYGHHTNQFLFVEYGFVNPRTRLESSGFGDIDISPVVEALFMDRGAMGQWLKTVLEEEGYWGNWTLHVSPAPAHPDYRLTTALRLLDSFPSPVSDISDVDDRDERLNTWREAANGSRDAISKSNETRCRRTLERICRGIAGAAGSQIGHLENVFAQQLADASGWSEYVKGCVRTLWQEEEQVALAVLESIKMGAEF</sequence>
<dbReference type="PANTHER" id="PTHR13271:SF47">
    <property type="entry name" value="ACTIN-HISTIDINE N-METHYLTRANSFERASE"/>
    <property type="match status" value="1"/>
</dbReference>
<dbReference type="InterPro" id="IPR050600">
    <property type="entry name" value="SETD3_SETD6_MTase"/>
</dbReference>
<gene>
    <name evidence="6" type="ORF">FA15DRAFT_663228</name>
</gene>
<dbReference type="PANTHER" id="PTHR13271">
    <property type="entry name" value="UNCHARACTERIZED PUTATIVE METHYLTRANSFERASE"/>
    <property type="match status" value="1"/>
</dbReference>
<dbReference type="Gene3D" id="3.90.1410.10">
    <property type="entry name" value="set domain protein methyltransferase, domain 1"/>
    <property type="match status" value="1"/>
</dbReference>
<dbReference type="CDD" id="cd19177">
    <property type="entry name" value="SET_SETD4"/>
    <property type="match status" value="1"/>
</dbReference>
<dbReference type="SUPFAM" id="SSF82199">
    <property type="entry name" value="SET domain"/>
    <property type="match status" value="1"/>
</dbReference>
<evidence type="ECO:0000259" key="5">
    <source>
        <dbReference type="PROSITE" id="PS50280"/>
    </source>
</evidence>
<dbReference type="InterPro" id="IPR046341">
    <property type="entry name" value="SET_dom_sf"/>
</dbReference>
<name>A0A5C3LBW0_COPMA</name>
<proteinExistence type="predicted"/>
<accession>A0A5C3LBW0</accession>
<keyword evidence="7" id="KW-1185">Reference proteome</keyword>
<keyword evidence="3" id="KW-0949">S-adenosyl-L-methionine</keyword>
<evidence type="ECO:0000256" key="1">
    <source>
        <dbReference type="ARBA" id="ARBA00022603"/>
    </source>
</evidence>
<evidence type="ECO:0000313" key="7">
    <source>
        <dbReference type="Proteomes" id="UP000307440"/>
    </source>
</evidence>
<dbReference type="OrthoDB" id="341421at2759"/>
<dbReference type="PROSITE" id="PS50280">
    <property type="entry name" value="SET"/>
    <property type="match status" value="1"/>
</dbReference>
<dbReference type="GO" id="GO:0016279">
    <property type="term" value="F:protein-lysine N-methyltransferase activity"/>
    <property type="evidence" value="ECO:0007669"/>
    <property type="project" value="InterPro"/>
</dbReference>
<organism evidence="6 7">
    <name type="scientific">Coprinopsis marcescibilis</name>
    <name type="common">Agaric fungus</name>
    <name type="synonym">Psathyrella marcescibilis</name>
    <dbReference type="NCBI Taxonomy" id="230819"/>
    <lineage>
        <taxon>Eukaryota</taxon>
        <taxon>Fungi</taxon>
        <taxon>Dikarya</taxon>
        <taxon>Basidiomycota</taxon>
        <taxon>Agaricomycotina</taxon>
        <taxon>Agaricomycetes</taxon>
        <taxon>Agaricomycetidae</taxon>
        <taxon>Agaricales</taxon>
        <taxon>Agaricineae</taxon>
        <taxon>Psathyrellaceae</taxon>
        <taxon>Coprinopsis</taxon>
    </lineage>
</organism>
<keyword evidence="1" id="KW-0489">Methyltransferase</keyword>
<evidence type="ECO:0000256" key="3">
    <source>
        <dbReference type="ARBA" id="ARBA00022691"/>
    </source>
</evidence>
<protein>
    <submittedName>
        <fullName evidence="6">SET domain-containing protein</fullName>
    </submittedName>
</protein>
<feature type="signal peptide" evidence="4">
    <location>
        <begin position="1"/>
        <end position="16"/>
    </location>
</feature>
<dbReference type="GO" id="GO:0032259">
    <property type="term" value="P:methylation"/>
    <property type="evidence" value="ECO:0007669"/>
    <property type="project" value="UniProtKB-KW"/>
</dbReference>
<evidence type="ECO:0000256" key="2">
    <source>
        <dbReference type="ARBA" id="ARBA00022679"/>
    </source>
</evidence>
<dbReference type="AlphaFoldDB" id="A0A5C3LBW0"/>
<feature type="domain" description="SET" evidence="5">
    <location>
        <begin position="22"/>
        <end position="285"/>
    </location>
</feature>
<feature type="chain" id="PRO_5022888895" evidence="4">
    <location>
        <begin position="17"/>
        <end position="478"/>
    </location>
</feature>
<evidence type="ECO:0000313" key="6">
    <source>
        <dbReference type="EMBL" id="TFK29923.1"/>
    </source>
</evidence>
<evidence type="ECO:0000256" key="4">
    <source>
        <dbReference type="SAM" id="SignalP"/>
    </source>
</evidence>